<evidence type="ECO:0000256" key="10">
    <source>
        <dbReference type="ARBA" id="ARBA00044508"/>
    </source>
</evidence>
<keyword evidence="8" id="KW-0833">Ubl conjugation pathway</keyword>
<dbReference type="CDD" id="cd23820">
    <property type="entry name" value="RWD_RNF14"/>
    <property type="match status" value="1"/>
</dbReference>
<dbReference type="InterPro" id="IPR031128">
    <property type="entry name" value="RNF14_RING-HC_Zfn"/>
</dbReference>
<dbReference type="SMART" id="SM00591">
    <property type="entry name" value="RWD"/>
    <property type="match status" value="1"/>
</dbReference>
<sequence>MDSEKQKDEIVALESIYNSEEFSYRKENDQYQCTFMIFINLPIDYHVTYKDYRQVDESEQKIKISHLPPLKLHVFLPKNYPSELPPKFTLYSSWLDLPMLTTLCKKLDKLWEENKGQEILFTWVAFLHDETLEFLNIQDHLNMSRAYTRYKEALEIVHNIRKNKIDNIDKECTIDSNKEKLVIGQNPIQTLIDYSEKRNEIEFKKNFYTCKICFVDKLGEHCTQFLPCGHVFCKDCIAGYLEVRIKDGNVQNIYCPEEKCTSEVTPAQIKDLVSSELFVKYDSILLSATLDTMGDIVYCPRRNCQYPVSREPNEQMANCPICQYAFCVYCKMVYHGIEPCKVYSAEIHKVVAEYQEAPDDKKLQMELRYGKKQLQTLIENTMSENWIKSNSQKCPECQAAIEKSDGCNKMVCWRCNTYFCWLCSTILNRDKPYEHFQDMDSKCYNMLYYGMPIEDDDNEDDMYIDYQFYPNYESDEEYYEEIVIAFSFTFSGIHTDFFIVFLKSRQILTCFRKFTFFHTFTDVPMNKCTFGVHKIKFMVKTGPGFCNSSSIRQHANSTLYFGKITTRYHSRRLVVDTNFESSWTPIDKLNIYRKTFHQKRGKSRTSATSKGVEDKKSLKTCALISQFTNSVQYKNKKILTNYCGFQVNEDCSRYVFSCTSFAKEGVETIIASTNSFIRWHLTIRLDAMLQTI</sequence>
<dbReference type="SUPFAM" id="SSF54495">
    <property type="entry name" value="UBC-like"/>
    <property type="match status" value="1"/>
</dbReference>
<keyword evidence="4" id="KW-0808">Transferase</keyword>
<dbReference type="PROSITE" id="PS50908">
    <property type="entry name" value="RWD"/>
    <property type="match status" value="1"/>
</dbReference>
<comment type="caution">
    <text evidence="15">The sequence shown here is derived from an EMBL/GenBank/DDBJ whole genome shotgun (WGS) entry which is preliminary data.</text>
</comment>
<feature type="domain" description="RWD" evidence="13">
    <location>
        <begin position="8"/>
        <end position="134"/>
    </location>
</feature>
<dbReference type="Pfam" id="PF26200">
    <property type="entry name" value="Rcat_RNF216"/>
    <property type="match status" value="1"/>
</dbReference>
<dbReference type="Gene3D" id="3.30.40.10">
    <property type="entry name" value="Zinc/RING finger domain, C3HC4 (zinc finger)"/>
    <property type="match status" value="1"/>
</dbReference>
<comment type="pathway">
    <text evidence="2">Protein modification; protein ubiquitination.</text>
</comment>
<evidence type="ECO:0000256" key="11">
    <source>
        <dbReference type="PROSITE-ProRule" id="PRU00175"/>
    </source>
</evidence>
<dbReference type="Gene3D" id="1.20.120.1750">
    <property type="match status" value="1"/>
</dbReference>
<dbReference type="PROSITE" id="PS50089">
    <property type="entry name" value="ZF_RING_2"/>
    <property type="match status" value="1"/>
</dbReference>
<dbReference type="GO" id="GO:0008270">
    <property type="term" value="F:zinc ion binding"/>
    <property type="evidence" value="ECO:0007669"/>
    <property type="project" value="UniProtKB-KW"/>
</dbReference>
<dbReference type="InterPro" id="IPR001841">
    <property type="entry name" value="Znf_RING"/>
</dbReference>
<dbReference type="InterPro" id="IPR018957">
    <property type="entry name" value="Znf_C3HC4_RING-type"/>
</dbReference>
<evidence type="ECO:0000256" key="2">
    <source>
        <dbReference type="ARBA" id="ARBA00004906"/>
    </source>
</evidence>
<dbReference type="Pfam" id="PF05773">
    <property type="entry name" value="RWD"/>
    <property type="match status" value="1"/>
</dbReference>
<dbReference type="CDD" id="cd20354">
    <property type="entry name" value="Rcat_RBR_RNF14"/>
    <property type="match status" value="1"/>
</dbReference>
<dbReference type="EC" id="2.3.2.31" evidence="3"/>
<evidence type="ECO:0000256" key="9">
    <source>
        <dbReference type="ARBA" id="ARBA00022833"/>
    </source>
</evidence>
<dbReference type="PROSITE" id="PS51873">
    <property type="entry name" value="TRIAD"/>
    <property type="match status" value="1"/>
</dbReference>
<name>A0A6V7H774_9HYME</name>
<dbReference type="SMART" id="SM00184">
    <property type="entry name" value="RING"/>
    <property type="match status" value="1"/>
</dbReference>
<dbReference type="GO" id="GO:0005634">
    <property type="term" value="C:nucleus"/>
    <property type="evidence" value="ECO:0007669"/>
    <property type="project" value="UniProtKB-ARBA"/>
</dbReference>
<dbReference type="AlphaFoldDB" id="A0A6V7H774"/>
<accession>A0A6V7H774</accession>
<evidence type="ECO:0000256" key="7">
    <source>
        <dbReference type="ARBA" id="ARBA00022771"/>
    </source>
</evidence>
<evidence type="ECO:0000259" key="13">
    <source>
        <dbReference type="PROSITE" id="PS50908"/>
    </source>
</evidence>
<dbReference type="CDD" id="cd16628">
    <property type="entry name" value="RING-HC_RBR_RNF14"/>
    <property type="match status" value="1"/>
</dbReference>
<dbReference type="SMART" id="SM00647">
    <property type="entry name" value="IBR"/>
    <property type="match status" value="2"/>
</dbReference>
<feature type="domain" description="RING-type" evidence="14">
    <location>
        <begin position="206"/>
        <end position="447"/>
    </location>
</feature>
<dbReference type="SUPFAM" id="SSF57850">
    <property type="entry name" value="RING/U-box"/>
    <property type="match status" value="3"/>
</dbReference>
<keyword evidence="7 11" id="KW-0863">Zinc-finger</keyword>
<dbReference type="PANTHER" id="PTHR11685">
    <property type="entry name" value="RBR FAMILY RING FINGER AND IBR DOMAIN-CONTAINING"/>
    <property type="match status" value="1"/>
</dbReference>
<dbReference type="CDD" id="cd20341">
    <property type="entry name" value="BRcat_RBR_RNF14"/>
    <property type="match status" value="1"/>
</dbReference>
<evidence type="ECO:0000256" key="5">
    <source>
        <dbReference type="ARBA" id="ARBA00022723"/>
    </source>
</evidence>
<dbReference type="InterPro" id="IPR017907">
    <property type="entry name" value="Znf_RING_CS"/>
</dbReference>
<dbReference type="OrthoDB" id="69641at2759"/>
<proteinExistence type="inferred from homology"/>
<dbReference type="Pfam" id="PF00097">
    <property type="entry name" value="zf-C3HC4"/>
    <property type="match status" value="1"/>
</dbReference>
<protein>
    <recommendedName>
        <fullName evidence="3">RBR-type E3 ubiquitin transferase</fullName>
        <ecNumber evidence="3">2.3.2.31</ecNumber>
    </recommendedName>
</protein>
<gene>
    <name evidence="15" type="ORF">MHI_LOCUS457578</name>
</gene>
<keyword evidence="16" id="KW-1185">Reference proteome</keyword>
<organism evidence="15 16">
    <name type="scientific">Heterotrigona itama</name>
    <dbReference type="NCBI Taxonomy" id="395501"/>
    <lineage>
        <taxon>Eukaryota</taxon>
        <taxon>Metazoa</taxon>
        <taxon>Ecdysozoa</taxon>
        <taxon>Arthropoda</taxon>
        <taxon>Hexapoda</taxon>
        <taxon>Insecta</taxon>
        <taxon>Pterygota</taxon>
        <taxon>Neoptera</taxon>
        <taxon>Endopterygota</taxon>
        <taxon>Hymenoptera</taxon>
        <taxon>Apocrita</taxon>
        <taxon>Aculeata</taxon>
        <taxon>Apoidea</taxon>
        <taxon>Anthophila</taxon>
        <taxon>Apidae</taxon>
        <taxon>Heterotrigona</taxon>
    </lineage>
</organism>
<dbReference type="GO" id="GO:0061630">
    <property type="term" value="F:ubiquitin protein ligase activity"/>
    <property type="evidence" value="ECO:0007669"/>
    <property type="project" value="UniProtKB-EC"/>
</dbReference>
<dbReference type="EMBL" id="CAJDYZ010007412">
    <property type="protein sequence ID" value="CAD1474260.1"/>
    <property type="molecule type" value="Genomic_DNA"/>
</dbReference>
<evidence type="ECO:0000256" key="8">
    <source>
        <dbReference type="ARBA" id="ARBA00022786"/>
    </source>
</evidence>
<dbReference type="GO" id="GO:0016567">
    <property type="term" value="P:protein ubiquitination"/>
    <property type="evidence" value="ECO:0007669"/>
    <property type="project" value="InterPro"/>
</dbReference>
<dbReference type="InterPro" id="IPR006575">
    <property type="entry name" value="RWD_dom"/>
</dbReference>
<dbReference type="InterPro" id="IPR031127">
    <property type="entry name" value="E3_UB_ligase_RBR"/>
</dbReference>
<comment type="similarity">
    <text evidence="10">Belongs to the RBR family. RNF14 subfamily.</text>
</comment>
<keyword evidence="5" id="KW-0479">Metal-binding</keyword>
<evidence type="ECO:0000256" key="4">
    <source>
        <dbReference type="ARBA" id="ARBA00022679"/>
    </source>
</evidence>
<dbReference type="InterPro" id="IPR016135">
    <property type="entry name" value="UBQ-conjugating_enzyme/RWD"/>
</dbReference>
<feature type="domain" description="RING-type" evidence="12">
    <location>
        <begin position="210"/>
        <end position="259"/>
    </location>
</feature>
<dbReference type="InterPro" id="IPR002867">
    <property type="entry name" value="IBR_dom"/>
</dbReference>
<dbReference type="PROSITE" id="PS00518">
    <property type="entry name" value="ZF_RING_1"/>
    <property type="match status" value="1"/>
</dbReference>
<dbReference type="FunFam" id="3.30.40.10:FF:000137">
    <property type="entry name" value="RanBP-type and C3HC4-type zinc finger-containing protein 1"/>
    <property type="match status" value="1"/>
</dbReference>
<dbReference type="InterPro" id="IPR047548">
    <property type="entry name" value="Rcat_RBR_RNF14"/>
</dbReference>
<dbReference type="Gene3D" id="2.20.25.20">
    <property type="match status" value="1"/>
</dbReference>
<dbReference type="InterPro" id="IPR013083">
    <property type="entry name" value="Znf_RING/FYVE/PHD"/>
</dbReference>
<dbReference type="InterPro" id="IPR044066">
    <property type="entry name" value="TRIAD_supradom"/>
</dbReference>
<dbReference type="Pfam" id="PF01485">
    <property type="entry name" value="IBR"/>
    <property type="match status" value="1"/>
</dbReference>
<evidence type="ECO:0000259" key="12">
    <source>
        <dbReference type="PROSITE" id="PS50089"/>
    </source>
</evidence>
<dbReference type="Proteomes" id="UP000752696">
    <property type="component" value="Unassembled WGS sequence"/>
</dbReference>
<dbReference type="Gene3D" id="3.10.110.10">
    <property type="entry name" value="Ubiquitin Conjugating Enzyme"/>
    <property type="match status" value="1"/>
</dbReference>
<evidence type="ECO:0000313" key="15">
    <source>
        <dbReference type="EMBL" id="CAD1474260.1"/>
    </source>
</evidence>
<keyword evidence="6" id="KW-0677">Repeat</keyword>
<comment type="catalytic activity">
    <reaction evidence="1">
        <text>[E2 ubiquitin-conjugating enzyme]-S-ubiquitinyl-L-cysteine + [acceptor protein]-L-lysine = [E2 ubiquitin-conjugating enzyme]-L-cysteine + [acceptor protein]-N(6)-ubiquitinyl-L-lysine.</text>
        <dbReference type="EC" id="2.3.2.31"/>
    </reaction>
</comment>
<evidence type="ECO:0000256" key="1">
    <source>
        <dbReference type="ARBA" id="ARBA00001798"/>
    </source>
</evidence>
<reference evidence="15" key="1">
    <citation type="submission" date="2020-07" db="EMBL/GenBank/DDBJ databases">
        <authorList>
            <person name="Nazaruddin N."/>
        </authorList>
    </citation>
    <scope>NUCLEOTIDE SEQUENCE</scope>
</reference>
<evidence type="ECO:0000313" key="16">
    <source>
        <dbReference type="Proteomes" id="UP000752696"/>
    </source>
</evidence>
<evidence type="ECO:0000259" key="14">
    <source>
        <dbReference type="PROSITE" id="PS51873"/>
    </source>
</evidence>
<keyword evidence="9" id="KW-0862">Zinc</keyword>
<evidence type="ECO:0000256" key="3">
    <source>
        <dbReference type="ARBA" id="ARBA00012251"/>
    </source>
</evidence>
<evidence type="ECO:0000256" key="6">
    <source>
        <dbReference type="ARBA" id="ARBA00022737"/>
    </source>
</evidence>